<evidence type="ECO:0000313" key="2">
    <source>
        <dbReference type="Proteomes" id="UP001314170"/>
    </source>
</evidence>
<evidence type="ECO:0000313" key="1">
    <source>
        <dbReference type="EMBL" id="CAK7323919.1"/>
    </source>
</evidence>
<comment type="caution">
    <text evidence="1">The sequence shown here is derived from an EMBL/GenBank/DDBJ whole genome shotgun (WGS) entry which is preliminary data.</text>
</comment>
<name>A0AAV1QUX0_9ROSI</name>
<keyword evidence="2" id="KW-1185">Reference proteome</keyword>
<feature type="non-terminal residue" evidence="1">
    <location>
        <position position="1"/>
    </location>
</feature>
<gene>
    <name evidence="1" type="ORF">DCAF_LOCUS1549</name>
</gene>
<dbReference type="AlphaFoldDB" id="A0AAV1QUX0"/>
<reference evidence="1 2" key="1">
    <citation type="submission" date="2024-01" db="EMBL/GenBank/DDBJ databases">
        <authorList>
            <person name="Waweru B."/>
        </authorList>
    </citation>
    <scope>NUCLEOTIDE SEQUENCE [LARGE SCALE GENOMIC DNA]</scope>
</reference>
<accession>A0AAV1QUX0</accession>
<proteinExistence type="predicted"/>
<organism evidence="1 2">
    <name type="scientific">Dovyalis caffra</name>
    <dbReference type="NCBI Taxonomy" id="77055"/>
    <lineage>
        <taxon>Eukaryota</taxon>
        <taxon>Viridiplantae</taxon>
        <taxon>Streptophyta</taxon>
        <taxon>Embryophyta</taxon>
        <taxon>Tracheophyta</taxon>
        <taxon>Spermatophyta</taxon>
        <taxon>Magnoliopsida</taxon>
        <taxon>eudicotyledons</taxon>
        <taxon>Gunneridae</taxon>
        <taxon>Pentapetalae</taxon>
        <taxon>rosids</taxon>
        <taxon>fabids</taxon>
        <taxon>Malpighiales</taxon>
        <taxon>Salicaceae</taxon>
        <taxon>Flacourtieae</taxon>
        <taxon>Dovyalis</taxon>
    </lineage>
</organism>
<sequence>GGALKKTTTIGIRPCSSLRQKKEIHALSRPMTHVYPKLLFQQDKPNLESKLAAHLRLNSH</sequence>
<dbReference type="EMBL" id="CAWUPB010000202">
    <property type="protein sequence ID" value="CAK7323919.1"/>
    <property type="molecule type" value="Genomic_DNA"/>
</dbReference>
<protein>
    <submittedName>
        <fullName evidence="1">Uncharacterized protein</fullName>
    </submittedName>
</protein>
<dbReference type="Proteomes" id="UP001314170">
    <property type="component" value="Unassembled WGS sequence"/>
</dbReference>